<dbReference type="Gene3D" id="1.10.10.10">
    <property type="entry name" value="Winged helix-like DNA-binding domain superfamily/Winged helix DNA-binding domain"/>
    <property type="match status" value="1"/>
</dbReference>
<keyword evidence="2" id="KW-0238">DNA-binding</keyword>
<dbReference type="PROSITE" id="PS50043">
    <property type="entry name" value="HTH_LUXR_2"/>
    <property type="match status" value="1"/>
</dbReference>
<accession>A0ABQ1M5M9</accession>
<dbReference type="PANTHER" id="PTHR44688">
    <property type="entry name" value="DNA-BINDING TRANSCRIPTIONAL ACTIVATOR DEVR_DOSR"/>
    <property type="match status" value="1"/>
</dbReference>
<dbReference type="InterPro" id="IPR036388">
    <property type="entry name" value="WH-like_DNA-bd_sf"/>
</dbReference>
<dbReference type="InterPro" id="IPR000792">
    <property type="entry name" value="Tscrpt_reg_LuxR_C"/>
</dbReference>
<comment type="caution">
    <text evidence="5">The sequence shown here is derived from an EMBL/GenBank/DDBJ whole genome shotgun (WGS) entry which is preliminary data.</text>
</comment>
<keyword evidence="1" id="KW-0805">Transcription regulation</keyword>
<evidence type="ECO:0000259" key="4">
    <source>
        <dbReference type="PROSITE" id="PS50043"/>
    </source>
</evidence>
<dbReference type="SMART" id="SM00421">
    <property type="entry name" value="HTH_LUXR"/>
    <property type="match status" value="1"/>
</dbReference>
<reference evidence="6" key="1">
    <citation type="journal article" date="2019" name="Int. J. Syst. Evol. Microbiol.">
        <title>The Global Catalogue of Microorganisms (GCM) 10K type strain sequencing project: providing services to taxonomists for standard genome sequencing and annotation.</title>
        <authorList>
            <consortium name="The Broad Institute Genomics Platform"/>
            <consortium name="The Broad Institute Genome Sequencing Center for Infectious Disease"/>
            <person name="Wu L."/>
            <person name="Ma J."/>
        </authorList>
    </citation>
    <scope>NUCLEOTIDE SEQUENCE [LARGE SCALE GENOMIC DNA]</scope>
    <source>
        <strain evidence="6">CGMCC 1.10832</strain>
    </source>
</reference>
<dbReference type="Proteomes" id="UP000636010">
    <property type="component" value="Unassembled WGS sequence"/>
</dbReference>
<dbReference type="CDD" id="cd06170">
    <property type="entry name" value="LuxR_C_like"/>
    <property type="match status" value="1"/>
</dbReference>
<feature type="domain" description="HTH luxR-type" evidence="4">
    <location>
        <begin position="142"/>
        <end position="207"/>
    </location>
</feature>
<evidence type="ECO:0000313" key="5">
    <source>
        <dbReference type="EMBL" id="GGC35141.1"/>
    </source>
</evidence>
<protein>
    <recommendedName>
        <fullName evidence="4">HTH luxR-type domain-containing protein</fullName>
    </recommendedName>
</protein>
<evidence type="ECO:0000256" key="1">
    <source>
        <dbReference type="ARBA" id="ARBA00023015"/>
    </source>
</evidence>
<dbReference type="Pfam" id="PF00196">
    <property type="entry name" value="GerE"/>
    <property type="match status" value="1"/>
</dbReference>
<dbReference type="InterPro" id="IPR016032">
    <property type="entry name" value="Sig_transdc_resp-reg_C-effctor"/>
</dbReference>
<keyword evidence="6" id="KW-1185">Reference proteome</keyword>
<dbReference type="EMBL" id="BMEC01000006">
    <property type="protein sequence ID" value="GGC35141.1"/>
    <property type="molecule type" value="Genomic_DNA"/>
</dbReference>
<keyword evidence="3" id="KW-0804">Transcription</keyword>
<organism evidence="5 6">
    <name type="scientific">Marivirga lumbricoides</name>
    <dbReference type="NCBI Taxonomy" id="1046115"/>
    <lineage>
        <taxon>Bacteria</taxon>
        <taxon>Pseudomonadati</taxon>
        <taxon>Bacteroidota</taxon>
        <taxon>Cytophagia</taxon>
        <taxon>Cytophagales</taxon>
        <taxon>Marivirgaceae</taxon>
        <taxon>Marivirga</taxon>
    </lineage>
</organism>
<name>A0ABQ1M5M9_9BACT</name>
<dbReference type="SUPFAM" id="SSF46894">
    <property type="entry name" value="C-terminal effector domain of the bipartite response regulators"/>
    <property type="match status" value="1"/>
</dbReference>
<evidence type="ECO:0000256" key="3">
    <source>
        <dbReference type="ARBA" id="ARBA00023163"/>
    </source>
</evidence>
<dbReference type="PROSITE" id="PS00622">
    <property type="entry name" value="HTH_LUXR_1"/>
    <property type="match status" value="1"/>
</dbReference>
<evidence type="ECO:0000313" key="6">
    <source>
        <dbReference type="Proteomes" id="UP000636010"/>
    </source>
</evidence>
<dbReference type="PANTHER" id="PTHR44688:SF16">
    <property type="entry name" value="DNA-BINDING TRANSCRIPTIONAL ACTIVATOR DEVR_DOSR"/>
    <property type="match status" value="1"/>
</dbReference>
<evidence type="ECO:0000256" key="2">
    <source>
        <dbReference type="ARBA" id="ARBA00023125"/>
    </source>
</evidence>
<sequence length="208" mass="23620">MNLVVYGVAPIIAQGISRIADKLSFIKDKYVTSEESEVSAHLLREELSVLIMSLENFLLEEKWHTLISSSGYIRSILVADIYMLKAENIALDMSVADIIICKDCKEYELNHAFWAAKEHDKYFCSELLDFILSRDSFSSGISENSIHLLSEREVDVLKLIGKGFSSQQIAEELFISKHTVNSHRKRIMQKLSLTKSTELVQLAATNFK</sequence>
<dbReference type="PRINTS" id="PR00038">
    <property type="entry name" value="HTHLUXR"/>
</dbReference>
<dbReference type="RefSeq" id="WP_188463036.1">
    <property type="nucleotide sequence ID" value="NZ_BAABHU010000006.1"/>
</dbReference>
<proteinExistence type="predicted"/>
<gene>
    <name evidence="5" type="ORF">GCM10011506_20620</name>
</gene>